<feature type="transmembrane region" description="Helical" evidence="2">
    <location>
        <begin position="194"/>
        <end position="216"/>
    </location>
</feature>
<dbReference type="OrthoDB" id="5414836at2759"/>
<proteinExistence type="predicted"/>
<gene>
    <name evidence="3" type="ORF">CEP54_008420</name>
</gene>
<sequence>MESRIWHPRSALVGFSSTWSDALPHLAARQATSSSALDACYNDCDGAYKIALSVGKNDKLCAKGSSFMGSYALCRECVTENTDDAKATLEGYLDSQFADFIKYCEGQDQPTSTEDMEPTTEILAPLCSGCSTVVTTDWQGRTVTLIRGTKTEAETASLDRDRFEVTKTVTHRTTQTANSEREPDEPNDSTGPDLATIIGPVVPSVVLLIVFAILGFRWYKKRQRIKDQEAQVGADGEPKVEKAQLHSDCISRPTYELEGSTPFVPDPISPDGAEMAANEVAAHEMSTDKKPGERRVEENEEGQAKAEERKGGESKPDENNAYKIGLSDGDKTDRLCAEDGSFMQVYNICIDCVEENSDSTKDTVNADVQNEFKQFLDKCKDSESASTIAPNKIAVPTTSCAGCATTIMTDYTGGVITVVLGTKTGAATASLSNFFTVTRTLKVTQTAHPGSGSGSDSNDDSSKANIPIIVGSVIPSFVFLACAAFFGVWWWKRRQKQPKEPKLAHVEGAHVEGGGSETPEVEYKAQLPSDCVPRPTYELEGSAPIAPGSSSSDTAVEVEMPANEVPAQEMPTEVNNTKHRPGGVSLGG</sequence>
<feature type="region of interest" description="Disordered" evidence="1">
    <location>
        <begin position="168"/>
        <end position="192"/>
    </location>
</feature>
<feature type="compositionally biased region" description="Basic and acidic residues" evidence="1">
    <location>
        <begin position="499"/>
        <end position="510"/>
    </location>
</feature>
<evidence type="ECO:0000256" key="2">
    <source>
        <dbReference type="SAM" id="Phobius"/>
    </source>
</evidence>
<feature type="compositionally biased region" description="Basic and acidic residues" evidence="1">
    <location>
        <begin position="281"/>
        <end position="320"/>
    </location>
</feature>
<keyword evidence="2" id="KW-0812">Transmembrane</keyword>
<dbReference type="Proteomes" id="UP000288168">
    <property type="component" value="Unassembled WGS sequence"/>
</dbReference>
<accession>A0A428PVX3</accession>
<dbReference type="PANTHER" id="PTHR38122">
    <property type="entry name" value="GLYCOPROTEIN X"/>
    <property type="match status" value="1"/>
</dbReference>
<feature type="compositionally biased region" description="Low complexity" evidence="1">
    <location>
        <begin position="541"/>
        <end position="552"/>
    </location>
</feature>
<feature type="region of interest" description="Disordered" evidence="1">
    <location>
        <begin position="536"/>
        <end position="588"/>
    </location>
</feature>
<dbReference type="EMBL" id="NKCI01000084">
    <property type="protein sequence ID" value="RSL57153.1"/>
    <property type="molecule type" value="Genomic_DNA"/>
</dbReference>
<evidence type="ECO:0000256" key="1">
    <source>
        <dbReference type="SAM" id="MobiDB-lite"/>
    </source>
</evidence>
<reference evidence="3 4" key="1">
    <citation type="submission" date="2017-06" db="EMBL/GenBank/DDBJ databases">
        <title>Comparative genomic analysis of Ambrosia Fusariam Clade fungi.</title>
        <authorList>
            <person name="Stajich J.E."/>
            <person name="Carrillo J."/>
            <person name="Kijimoto T."/>
            <person name="Eskalen A."/>
            <person name="O'Donnell K."/>
            <person name="Kasson M."/>
        </authorList>
    </citation>
    <scope>NUCLEOTIDE SEQUENCE [LARGE SCALE GENOMIC DNA]</scope>
    <source>
        <strain evidence="3 4">NRRL62584</strain>
    </source>
</reference>
<feature type="region of interest" description="Disordered" evidence="1">
    <location>
        <begin position="281"/>
        <end position="328"/>
    </location>
</feature>
<name>A0A428PVX3_9HYPO</name>
<dbReference type="AlphaFoldDB" id="A0A428PVX3"/>
<evidence type="ECO:0000313" key="3">
    <source>
        <dbReference type="EMBL" id="RSL57153.1"/>
    </source>
</evidence>
<dbReference type="PANTHER" id="PTHR38122:SF1">
    <property type="entry name" value="GLYCOPROTEIN X"/>
    <property type="match status" value="1"/>
</dbReference>
<comment type="caution">
    <text evidence="3">The sequence shown here is derived from an EMBL/GenBank/DDBJ whole genome shotgun (WGS) entry which is preliminary data.</text>
</comment>
<keyword evidence="4" id="KW-1185">Reference proteome</keyword>
<organism evidence="3 4">
    <name type="scientific">Fusarium duplospermum</name>
    <dbReference type="NCBI Taxonomy" id="1325734"/>
    <lineage>
        <taxon>Eukaryota</taxon>
        <taxon>Fungi</taxon>
        <taxon>Dikarya</taxon>
        <taxon>Ascomycota</taxon>
        <taxon>Pezizomycotina</taxon>
        <taxon>Sordariomycetes</taxon>
        <taxon>Hypocreomycetidae</taxon>
        <taxon>Hypocreales</taxon>
        <taxon>Nectriaceae</taxon>
        <taxon>Fusarium</taxon>
        <taxon>Fusarium solani species complex</taxon>
    </lineage>
</organism>
<dbReference type="STRING" id="1325734.A0A428PVX3"/>
<evidence type="ECO:0000313" key="4">
    <source>
        <dbReference type="Proteomes" id="UP000288168"/>
    </source>
</evidence>
<keyword evidence="2" id="KW-0472">Membrane</keyword>
<feature type="region of interest" description="Disordered" evidence="1">
    <location>
        <begin position="499"/>
        <end position="522"/>
    </location>
</feature>
<keyword evidence="2" id="KW-1133">Transmembrane helix</keyword>
<feature type="transmembrane region" description="Helical" evidence="2">
    <location>
        <begin position="468"/>
        <end position="491"/>
    </location>
</feature>
<protein>
    <submittedName>
        <fullName evidence="3">Uncharacterized protein</fullName>
    </submittedName>
</protein>